<dbReference type="STRING" id="882.DVU_1392"/>
<gene>
    <name evidence="6" type="ordered locus">DVU_1392</name>
</gene>
<dbReference type="PhylomeDB" id="Q72C92"/>
<dbReference type="PANTHER" id="PTHR47053">
    <property type="entry name" value="MUREIN DD-ENDOPEPTIDASE MEPH-RELATED"/>
    <property type="match status" value="1"/>
</dbReference>
<evidence type="ECO:0000259" key="5">
    <source>
        <dbReference type="PROSITE" id="PS51935"/>
    </source>
</evidence>
<dbReference type="PANTHER" id="PTHR47053:SF1">
    <property type="entry name" value="MUREIN DD-ENDOPEPTIDASE MEPH-RELATED"/>
    <property type="match status" value="1"/>
</dbReference>
<dbReference type="InterPro" id="IPR000064">
    <property type="entry name" value="NLP_P60_dom"/>
</dbReference>
<keyword evidence="3" id="KW-0378">Hydrolase</keyword>
<evidence type="ECO:0000313" key="6">
    <source>
        <dbReference type="EMBL" id="AAS95870.1"/>
    </source>
</evidence>
<dbReference type="PaxDb" id="882-DVU_1392"/>
<dbReference type="GO" id="GO:0008234">
    <property type="term" value="F:cysteine-type peptidase activity"/>
    <property type="evidence" value="ECO:0007669"/>
    <property type="project" value="UniProtKB-KW"/>
</dbReference>
<name>Q72C92_NITV2</name>
<comment type="similarity">
    <text evidence="1">Belongs to the peptidase C40 family.</text>
</comment>
<dbReference type="EnsemblBacteria" id="AAS95870">
    <property type="protein sequence ID" value="AAS95870"/>
    <property type="gene ID" value="DVU_1392"/>
</dbReference>
<dbReference type="Gene3D" id="3.90.1720.10">
    <property type="entry name" value="endopeptidase domain like (from Nostoc punctiforme)"/>
    <property type="match status" value="1"/>
</dbReference>
<dbReference type="eggNOG" id="COG0791">
    <property type="taxonomic scope" value="Bacteria"/>
</dbReference>
<dbReference type="KEGG" id="dvu:DVU_1392"/>
<dbReference type="InterPro" id="IPR038765">
    <property type="entry name" value="Papain-like_cys_pep_sf"/>
</dbReference>
<evidence type="ECO:0000256" key="4">
    <source>
        <dbReference type="ARBA" id="ARBA00022807"/>
    </source>
</evidence>
<dbReference type="SUPFAM" id="SSF54001">
    <property type="entry name" value="Cysteine proteinases"/>
    <property type="match status" value="1"/>
</dbReference>
<accession>Q72C92</accession>
<evidence type="ECO:0000256" key="1">
    <source>
        <dbReference type="ARBA" id="ARBA00007074"/>
    </source>
</evidence>
<dbReference type="Pfam" id="PF00877">
    <property type="entry name" value="NLPC_P60"/>
    <property type="match status" value="1"/>
</dbReference>
<reference evidence="6 7" key="1">
    <citation type="journal article" date="2004" name="Nat. Biotechnol.">
        <title>The genome sequence of the anaerobic, sulfate-reducing bacterium Desulfovibrio vulgaris Hildenborough.</title>
        <authorList>
            <person name="Heidelberg J.F."/>
            <person name="Seshadri R."/>
            <person name="Haveman S.A."/>
            <person name="Hemme C.L."/>
            <person name="Paulsen I.T."/>
            <person name="Kolonay J.F."/>
            <person name="Eisen J.A."/>
            <person name="Ward N."/>
            <person name="Methe B."/>
            <person name="Brinkac L.M."/>
            <person name="Daugherty S.C."/>
            <person name="Deboy R.T."/>
            <person name="Dodson R.J."/>
            <person name="Durkin A.S."/>
            <person name="Madupu R."/>
            <person name="Nelson W.C."/>
            <person name="Sullivan S.A."/>
            <person name="Fouts D."/>
            <person name="Haft D.H."/>
            <person name="Selengut J."/>
            <person name="Peterson J.D."/>
            <person name="Davidsen T.M."/>
            <person name="Zafar N."/>
            <person name="Zhou L."/>
            <person name="Radune D."/>
            <person name="Dimitrov G."/>
            <person name="Hance M."/>
            <person name="Tran K."/>
            <person name="Khouri H."/>
            <person name="Gill J."/>
            <person name="Utterback T.R."/>
            <person name="Feldblyum T.V."/>
            <person name="Wall J.D."/>
            <person name="Voordouw G."/>
            <person name="Fraser C.M."/>
        </authorList>
    </citation>
    <scope>NUCLEOTIDE SEQUENCE [LARGE SCALE GENOMIC DNA]</scope>
    <source>
        <strain evidence="7">ATCC 29579 / DSM 644 / NCIMB 8303 / VKM B-1760 / Hildenborough</strain>
    </source>
</reference>
<dbReference type="Proteomes" id="UP000002194">
    <property type="component" value="Chromosome"/>
</dbReference>
<dbReference type="PROSITE" id="PS51935">
    <property type="entry name" value="NLPC_P60"/>
    <property type="match status" value="1"/>
</dbReference>
<dbReference type="HOGENOM" id="CLU_016043_1_6_7"/>
<dbReference type="SMR" id="Q72C92"/>
<dbReference type="GO" id="GO:0006508">
    <property type="term" value="P:proteolysis"/>
    <property type="evidence" value="ECO:0007669"/>
    <property type="project" value="UniProtKB-KW"/>
</dbReference>
<keyword evidence="7" id="KW-1185">Reference proteome</keyword>
<feature type="domain" description="NlpC/P60" evidence="5">
    <location>
        <begin position="140"/>
        <end position="263"/>
    </location>
</feature>
<evidence type="ECO:0000313" key="7">
    <source>
        <dbReference type="Proteomes" id="UP000002194"/>
    </source>
</evidence>
<sequence>MSWHQWKGLVHVACTSWFAQPLAPESPMQKTRYSSSCLFTSCLLALCVCFLSTGCVRQPTSSNSPEKAVSASASLADADDAGDASIFDAAAEEDATLADDVLADIAELDELLAEGTEDESDLIAGGMSPVPANQMEFGDGNAAYRLVNLALSQLGTRYRRGGTEPRTGFDCSGFTSWVYSTMGIDLPRSSQSQYLEGRKINKSQLQTGDLVFFQRKKRRISHVGIYLEDGKFIHSSSPGDTVKISRLDEPVWQRQWAGARRVIRY</sequence>
<dbReference type="InterPro" id="IPR051202">
    <property type="entry name" value="Peptidase_C40"/>
</dbReference>
<keyword evidence="2" id="KW-0645">Protease</keyword>
<dbReference type="MEROPS" id="C40.006"/>
<dbReference type="OrthoDB" id="9807055at2"/>
<keyword evidence="4" id="KW-0788">Thiol protease</keyword>
<protein>
    <submittedName>
        <fullName evidence="6">NLP/P60 family protein</fullName>
    </submittedName>
</protein>
<dbReference type="PATRIC" id="fig|882.5.peg.1299"/>
<proteinExistence type="inferred from homology"/>
<dbReference type="AlphaFoldDB" id="Q72C92"/>
<dbReference type="EMBL" id="AE017285">
    <property type="protein sequence ID" value="AAS95870.1"/>
    <property type="molecule type" value="Genomic_DNA"/>
</dbReference>
<evidence type="ECO:0000256" key="3">
    <source>
        <dbReference type="ARBA" id="ARBA00022801"/>
    </source>
</evidence>
<organism evidence="6 7">
    <name type="scientific">Nitratidesulfovibrio vulgaris (strain ATCC 29579 / DSM 644 / CCUG 34227 / NCIMB 8303 / VKM B-1760 / Hildenborough)</name>
    <name type="common">Desulfovibrio vulgaris</name>
    <dbReference type="NCBI Taxonomy" id="882"/>
    <lineage>
        <taxon>Bacteria</taxon>
        <taxon>Pseudomonadati</taxon>
        <taxon>Thermodesulfobacteriota</taxon>
        <taxon>Desulfovibrionia</taxon>
        <taxon>Desulfovibrionales</taxon>
        <taxon>Desulfovibrionaceae</taxon>
        <taxon>Nitratidesulfovibrio</taxon>
    </lineage>
</organism>
<evidence type="ECO:0000256" key="2">
    <source>
        <dbReference type="ARBA" id="ARBA00022670"/>
    </source>
</evidence>